<accession>M9R319</accession>
<dbReference type="OrthoDB" id="7719946at2"/>
<name>M9R319_9RHOB</name>
<feature type="compositionally biased region" description="Polar residues" evidence="1">
    <location>
        <begin position="265"/>
        <end position="281"/>
    </location>
</feature>
<dbReference type="HOGENOM" id="CLU_989851_0_0_5"/>
<sequence length="281" mass="31282">MTSRTYAQIECSLKSSKKVKGLTNHATLWAYLCAHLSDYSTYTGLFRYPLPMWAYDAQLEIPDLELAIAELTRAGLIDYDPEEQFIRIVGWFHKRSGPDNPNRVDSVIADLGGLDNVDDWIFCRTASELMVASVKRSLRWKQEAPGRAQLYASLKVFMAEVYQDHGDGFLEILCEELSSAPATVSLELKAIFPVLHALSVEPVGKGSGRVTPSLREHETRRDVNETNTKKDENQNKTADFSTKKSSQSSNPIALSEVLRKDKGPTPSTLQSRVAKSALGNT</sequence>
<gene>
    <name evidence="2" type="ORF">OAN307_c13010</name>
</gene>
<keyword evidence="3" id="KW-1185">Reference proteome</keyword>
<dbReference type="AlphaFoldDB" id="M9R319"/>
<dbReference type="EMBL" id="CP003740">
    <property type="protein sequence ID" value="AGI66994.1"/>
    <property type="molecule type" value="Genomic_DNA"/>
</dbReference>
<feature type="compositionally biased region" description="Basic and acidic residues" evidence="1">
    <location>
        <begin position="214"/>
        <end position="234"/>
    </location>
</feature>
<dbReference type="RefSeq" id="WP_015499036.1">
    <property type="nucleotide sequence ID" value="NC_020911.1"/>
</dbReference>
<protein>
    <submittedName>
        <fullName evidence="2">Uncharacterized protein</fullName>
    </submittedName>
</protein>
<feature type="compositionally biased region" description="Polar residues" evidence="1">
    <location>
        <begin position="235"/>
        <end position="252"/>
    </location>
</feature>
<evidence type="ECO:0000313" key="2">
    <source>
        <dbReference type="EMBL" id="AGI66994.1"/>
    </source>
</evidence>
<proteinExistence type="predicted"/>
<evidence type="ECO:0000313" key="3">
    <source>
        <dbReference type="Proteomes" id="UP000005307"/>
    </source>
</evidence>
<feature type="region of interest" description="Disordered" evidence="1">
    <location>
        <begin position="205"/>
        <end position="281"/>
    </location>
</feature>
<dbReference type="Proteomes" id="UP000005307">
    <property type="component" value="Chromosome"/>
</dbReference>
<evidence type="ECO:0000256" key="1">
    <source>
        <dbReference type="SAM" id="MobiDB-lite"/>
    </source>
</evidence>
<dbReference type="eggNOG" id="ENOG5033YXH">
    <property type="taxonomic scope" value="Bacteria"/>
</dbReference>
<reference evidence="2 3" key="1">
    <citation type="journal article" date="2013" name="PLoS ONE">
        <title>Poles Apart: Arctic and Antarctic Octadecabacter strains Share High Genome Plasticity and a New Type of Xanthorhodopsin.</title>
        <authorList>
            <person name="Vollmers J."/>
            <person name="Voget S."/>
            <person name="Dietrich S."/>
            <person name="Gollnow K."/>
            <person name="Smits M."/>
            <person name="Meyer K."/>
            <person name="Brinkhoff T."/>
            <person name="Simon M."/>
            <person name="Daniel R."/>
        </authorList>
    </citation>
    <scope>NUCLEOTIDE SEQUENCE [LARGE SCALE GENOMIC DNA]</scope>
    <source>
        <strain evidence="2 3">307</strain>
    </source>
</reference>
<dbReference type="KEGG" id="oat:OAN307_c13010"/>
<organism evidence="2 3">
    <name type="scientific">Octadecabacter antarcticus 307</name>
    <dbReference type="NCBI Taxonomy" id="391626"/>
    <lineage>
        <taxon>Bacteria</taxon>
        <taxon>Pseudomonadati</taxon>
        <taxon>Pseudomonadota</taxon>
        <taxon>Alphaproteobacteria</taxon>
        <taxon>Rhodobacterales</taxon>
        <taxon>Roseobacteraceae</taxon>
        <taxon>Octadecabacter</taxon>
    </lineage>
</organism>
<dbReference type="STRING" id="391626.OAN307_c13010"/>